<evidence type="ECO:0000256" key="1">
    <source>
        <dbReference type="SAM" id="Phobius"/>
    </source>
</evidence>
<reference evidence="4 5" key="1">
    <citation type="journal article" date="2016" name="Nat. Commun.">
        <title>Thousands of microbial genomes shed light on interconnected biogeochemical processes in an aquifer system.</title>
        <authorList>
            <person name="Anantharaman K."/>
            <person name="Brown C.T."/>
            <person name="Hug L.A."/>
            <person name="Sharon I."/>
            <person name="Castelle C.J."/>
            <person name="Probst A.J."/>
            <person name="Thomas B.C."/>
            <person name="Singh A."/>
            <person name="Wilkins M.J."/>
            <person name="Karaoz U."/>
            <person name="Brodie E.L."/>
            <person name="Williams K.H."/>
            <person name="Hubbard S.S."/>
            <person name="Banfield J.F."/>
        </authorList>
    </citation>
    <scope>NUCLEOTIDE SEQUENCE [LARGE SCALE GENOMIC DNA]</scope>
</reference>
<feature type="transmembrane region" description="Helical" evidence="1">
    <location>
        <begin position="162"/>
        <end position="180"/>
    </location>
</feature>
<dbReference type="Proteomes" id="UP000178656">
    <property type="component" value="Unassembled WGS sequence"/>
</dbReference>
<organism evidence="4 5">
    <name type="scientific">Candidatus Falkowbacteria bacterium RIFOXYC2_FULL_48_21</name>
    <dbReference type="NCBI Taxonomy" id="1798005"/>
    <lineage>
        <taxon>Bacteria</taxon>
        <taxon>Candidatus Falkowiibacteriota</taxon>
    </lineage>
</organism>
<evidence type="ECO:0000256" key="2">
    <source>
        <dbReference type="SAM" id="SignalP"/>
    </source>
</evidence>
<accession>A0A1F5TDT6</accession>
<dbReference type="InterPro" id="IPR011767">
    <property type="entry name" value="GLR_AS"/>
</dbReference>
<dbReference type="Pfam" id="PF00462">
    <property type="entry name" value="Glutaredoxin"/>
    <property type="match status" value="1"/>
</dbReference>
<proteinExistence type="predicted"/>
<dbReference type="InterPro" id="IPR002109">
    <property type="entry name" value="Glutaredoxin"/>
</dbReference>
<keyword evidence="1" id="KW-1133">Transmembrane helix</keyword>
<feature type="chain" id="PRO_5009521358" description="Glutaredoxin domain-containing protein" evidence="2">
    <location>
        <begin position="25"/>
        <end position="184"/>
    </location>
</feature>
<keyword evidence="1" id="KW-0812">Transmembrane</keyword>
<evidence type="ECO:0000313" key="5">
    <source>
        <dbReference type="Proteomes" id="UP000178656"/>
    </source>
</evidence>
<evidence type="ECO:0000313" key="4">
    <source>
        <dbReference type="EMBL" id="OGF37118.1"/>
    </source>
</evidence>
<dbReference type="EMBL" id="MFGM01000025">
    <property type="protein sequence ID" value="OGF37118.1"/>
    <property type="molecule type" value="Genomic_DNA"/>
</dbReference>
<keyword evidence="2" id="KW-0732">Signal</keyword>
<dbReference type="SUPFAM" id="SSF52833">
    <property type="entry name" value="Thioredoxin-like"/>
    <property type="match status" value="1"/>
</dbReference>
<evidence type="ECO:0000259" key="3">
    <source>
        <dbReference type="Pfam" id="PF00462"/>
    </source>
</evidence>
<dbReference type="AlphaFoldDB" id="A0A1F5TDT6"/>
<protein>
    <recommendedName>
        <fullName evidence="3">Glutaredoxin domain-containing protein</fullName>
    </recommendedName>
</protein>
<sequence length="184" mass="20534">MRILIIITSAIFLGSLGMTAMALASLDASQGGQDKVTDIYVFSQQGCPYCAKTLSLLEELKSKDYPELKIHEYDMKNHPEYFNKFTEFTKAYNADINKVPTTFINKAAISGFRESDLRQMVEYCHLPVNTCVDPAKFVQEKLSQPTPVTEEKPFTNTARPEVIGWILIGGIVVGGAIVIFNKMI</sequence>
<feature type="domain" description="Glutaredoxin" evidence="3">
    <location>
        <begin position="40"/>
        <end position="106"/>
    </location>
</feature>
<comment type="caution">
    <text evidence="4">The sequence shown here is derived from an EMBL/GenBank/DDBJ whole genome shotgun (WGS) entry which is preliminary data.</text>
</comment>
<dbReference type="Gene3D" id="3.40.30.10">
    <property type="entry name" value="Glutaredoxin"/>
    <property type="match status" value="1"/>
</dbReference>
<dbReference type="PROSITE" id="PS00195">
    <property type="entry name" value="GLUTAREDOXIN_1"/>
    <property type="match status" value="1"/>
</dbReference>
<keyword evidence="1" id="KW-0472">Membrane</keyword>
<dbReference type="InterPro" id="IPR036249">
    <property type="entry name" value="Thioredoxin-like_sf"/>
</dbReference>
<dbReference type="PROSITE" id="PS51354">
    <property type="entry name" value="GLUTAREDOXIN_2"/>
    <property type="match status" value="1"/>
</dbReference>
<feature type="signal peptide" evidence="2">
    <location>
        <begin position="1"/>
        <end position="24"/>
    </location>
</feature>
<name>A0A1F5TDT6_9BACT</name>
<gene>
    <name evidence="4" type="ORF">A2482_00155</name>
</gene>